<evidence type="ECO:0000313" key="3">
    <source>
        <dbReference type="Proteomes" id="UP001519291"/>
    </source>
</evidence>
<gene>
    <name evidence="2" type="ORF">JO379_002516</name>
</gene>
<dbReference type="EMBL" id="JAGIOH010000001">
    <property type="protein sequence ID" value="MBP2403047.1"/>
    <property type="molecule type" value="Genomic_DNA"/>
</dbReference>
<feature type="signal peptide" evidence="1">
    <location>
        <begin position="1"/>
        <end position="19"/>
    </location>
</feature>
<dbReference type="GeneID" id="91569385"/>
<dbReference type="Proteomes" id="UP001519291">
    <property type="component" value="Unassembled WGS sequence"/>
</dbReference>
<accession>A0ABS4Y3L9</accession>
<organism evidence="2 3">
    <name type="scientific">Streptomyces syringium</name>
    <dbReference type="NCBI Taxonomy" id="76729"/>
    <lineage>
        <taxon>Bacteria</taxon>
        <taxon>Bacillati</taxon>
        <taxon>Actinomycetota</taxon>
        <taxon>Actinomycetes</taxon>
        <taxon>Kitasatosporales</taxon>
        <taxon>Streptomycetaceae</taxon>
        <taxon>Streptomyces</taxon>
    </lineage>
</organism>
<evidence type="ECO:0008006" key="4">
    <source>
        <dbReference type="Google" id="ProtNLM"/>
    </source>
</evidence>
<reference evidence="2 3" key="1">
    <citation type="submission" date="2021-03" db="EMBL/GenBank/DDBJ databases">
        <title>Sequencing the genomes of 1000 actinobacteria strains.</title>
        <authorList>
            <person name="Klenk H.-P."/>
        </authorList>
    </citation>
    <scope>NUCLEOTIDE SEQUENCE [LARGE SCALE GENOMIC DNA]</scope>
    <source>
        <strain evidence="2 3">DSM 41480</strain>
    </source>
</reference>
<dbReference type="RefSeq" id="WP_209514989.1">
    <property type="nucleotide sequence ID" value="NZ_JAGIOH010000001.1"/>
</dbReference>
<feature type="chain" id="PRO_5045210419" description="Cholesterol esterase" evidence="1">
    <location>
        <begin position="20"/>
        <end position="176"/>
    </location>
</feature>
<keyword evidence="1" id="KW-0732">Signal</keyword>
<keyword evidence="3" id="KW-1185">Reference proteome</keyword>
<sequence length="176" mass="18240">MAVVLGAAYALLATDSASALQFAFAGRVPMVISAEKISVSGLSITPGLSSGKHSDAALMSLFQDFRADDVCVTSVVELPVIGATTARLYADSLSASKFTIETSSLSTSRVSLSPAGLETERDPATPFRLTAGSFHAFKVRVEPRAFAAASLAAKGFHADFVHGRQGCPSSPRDSGK</sequence>
<comment type="caution">
    <text evidence="2">The sequence shown here is derived from an EMBL/GenBank/DDBJ whole genome shotgun (WGS) entry which is preliminary data.</text>
</comment>
<evidence type="ECO:0000256" key="1">
    <source>
        <dbReference type="SAM" id="SignalP"/>
    </source>
</evidence>
<protein>
    <recommendedName>
        <fullName evidence="4">Cholesterol esterase</fullName>
    </recommendedName>
</protein>
<name>A0ABS4Y3L9_9ACTN</name>
<proteinExistence type="predicted"/>
<evidence type="ECO:0000313" key="2">
    <source>
        <dbReference type="EMBL" id="MBP2403047.1"/>
    </source>
</evidence>